<dbReference type="PANTHER" id="PTHR39321">
    <property type="entry name" value="NICOTINATE-NUCLEOTIDE ADENYLYLTRANSFERASE-RELATED"/>
    <property type="match status" value="1"/>
</dbReference>
<evidence type="ECO:0000256" key="11">
    <source>
        <dbReference type="HAMAP-Rule" id="MF_00244"/>
    </source>
</evidence>
<dbReference type="InterPro" id="IPR014729">
    <property type="entry name" value="Rossmann-like_a/b/a_fold"/>
</dbReference>
<dbReference type="NCBIfam" id="TIGR00482">
    <property type="entry name" value="nicotinate (nicotinamide) nucleotide adenylyltransferase"/>
    <property type="match status" value="1"/>
</dbReference>
<accession>A0A4P7UJF9</accession>
<evidence type="ECO:0000256" key="7">
    <source>
        <dbReference type="ARBA" id="ARBA00022741"/>
    </source>
</evidence>
<comment type="catalytic activity">
    <reaction evidence="10 11">
        <text>nicotinate beta-D-ribonucleotide + ATP + H(+) = deamido-NAD(+) + diphosphate</text>
        <dbReference type="Rhea" id="RHEA:22860"/>
        <dbReference type="ChEBI" id="CHEBI:15378"/>
        <dbReference type="ChEBI" id="CHEBI:30616"/>
        <dbReference type="ChEBI" id="CHEBI:33019"/>
        <dbReference type="ChEBI" id="CHEBI:57502"/>
        <dbReference type="ChEBI" id="CHEBI:58437"/>
        <dbReference type="EC" id="2.7.7.18"/>
    </reaction>
</comment>
<dbReference type="GO" id="GO:0005524">
    <property type="term" value="F:ATP binding"/>
    <property type="evidence" value="ECO:0007669"/>
    <property type="project" value="UniProtKB-KW"/>
</dbReference>
<dbReference type="EMBL" id="CP036295">
    <property type="protein sequence ID" value="QCC84671.1"/>
    <property type="molecule type" value="Genomic_DNA"/>
</dbReference>
<evidence type="ECO:0000256" key="6">
    <source>
        <dbReference type="ARBA" id="ARBA00022695"/>
    </source>
</evidence>
<dbReference type="InterPro" id="IPR005248">
    <property type="entry name" value="NadD/NMNAT"/>
</dbReference>
<evidence type="ECO:0000313" key="13">
    <source>
        <dbReference type="EMBL" id="QCC84671.1"/>
    </source>
</evidence>
<dbReference type="OrthoDB" id="5295945at2"/>
<gene>
    <name evidence="11 13" type="primary">nadD</name>
    <name evidence="13" type="ORF">DDIC_02015</name>
</gene>
<keyword evidence="6 11" id="KW-0548">Nucleotidyltransferase</keyword>
<evidence type="ECO:0000256" key="5">
    <source>
        <dbReference type="ARBA" id="ARBA00022679"/>
    </source>
</evidence>
<keyword evidence="8 11" id="KW-0067">ATP-binding</keyword>
<dbReference type="RefSeq" id="WP_136398903.1">
    <property type="nucleotide sequence ID" value="NZ_CP036295.1"/>
</dbReference>
<dbReference type="Pfam" id="PF01467">
    <property type="entry name" value="CTP_transf_like"/>
    <property type="match status" value="1"/>
</dbReference>
<comment type="pathway">
    <text evidence="2 11">Cofactor biosynthesis; NAD(+) biosynthesis; deamido-NAD(+) from nicotinate D-ribonucleotide: step 1/1.</text>
</comment>
<keyword evidence="5 11" id="KW-0808">Transferase</keyword>
<dbReference type="EC" id="2.7.7.18" evidence="11"/>
<evidence type="ECO:0000259" key="12">
    <source>
        <dbReference type="Pfam" id="PF01467"/>
    </source>
</evidence>
<feature type="domain" description="Cytidyltransferase-like" evidence="12">
    <location>
        <begin position="13"/>
        <end position="199"/>
    </location>
</feature>
<dbReference type="GO" id="GO:0009435">
    <property type="term" value="P:NAD+ biosynthetic process"/>
    <property type="evidence" value="ECO:0007669"/>
    <property type="project" value="UniProtKB-UniRule"/>
</dbReference>
<keyword evidence="4 11" id="KW-0662">Pyridine nucleotide biosynthesis</keyword>
<evidence type="ECO:0000256" key="4">
    <source>
        <dbReference type="ARBA" id="ARBA00022642"/>
    </source>
</evidence>
<proteinExistence type="inferred from homology"/>
<protein>
    <recommendedName>
        <fullName evidence="11">Probable nicotinate-nucleotide adenylyltransferase</fullName>
        <ecNumber evidence="11">2.7.7.18</ecNumber>
    </recommendedName>
    <alternativeName>
        <fullName evidence="11">Deamido-NAD(+) diphosphorylase</fullName>
    </alternativeName>
    <alternativeName>
        <fullName evidence="11">Deamido-NAD(+) pyrophosphorylase</fullName>
    </alternativeName>
    <alternativeName>
        <fullName evidence="11">Nicotinate mononucleotide adenylyltransferase</fullName>
        <shortName evidence="11">NaMN adenylyltransferase</shortName>
    </alternativeName>
</protein>
<reference evidence="13 14" key="1">
    <citation type="submission" date="2019-02" db="EMBL/GenBank/DDBJ databases">
        <title>Complete Genome Sequence of Desulfovibrio desulfuricans IC1, a Sulfonate Utilizing Anaerobe.</title>
        <authorList>
            <person name="Day L.A."/>
            <person name="De Leon K.B."/>
            <person name="Wall J.D."/>
        </authorList>
    </citation>
    <scope>NUCLEOTIDE SEQUENCE [LARGE SCALE GENOMIC DNA]</scope>
    <source>
        <strain evidence="13 14">IC1</strain>
    </source>
</reference>
<dbReference type="InterPro" id="IPR004821">
    <property type="entry name" value="Cyt_trans-like"/>
</dbReference>
<evidence type="ECO:0000256" key="10">
    <source>
        <dbReference type="ARBA" id="ARBA00048721"/>
    </source>
</evidence>
<dbReference type="Gene3D" id="3.40.50.620">
    <property type="entry name" value="HUPs"/>
    <property type="match status" value="1"/>
</dbReference>
<evidence type="ECO:0000256" key="2">
    <source>
        <dbReference type="ARBA" id="ARBA00005019"/>
    </source>
</evidence>
<evidence type="ECO:0000256" key="1">
    <source>
        <dbReference type="ARBA" id="ARBA00002324"/>
    </source>
</evidence>
<evidence type="ECO:0000313" key="14">
    <source>
        <dbReference type="Proteomes" id="UP000297065"/>
    </source>
</evidence>
<evidence type="ECO:0000256" key="9">
    <source>
        <dbReference type="ARBA" id="ARBA00023027"/>
    </source>
</evidence>
<name>A0A4P7UJF9_DESDE</name>
<keyword evidence="7 11" id="KW-0547">Nucleotide-binding</keyword>
<dbReference type="CDD" id="cd02165">
    <property type="entry name" value="NMNAT"/>
    <property type="match status" value="1"/>
</dbReference>
<dbReference type="AlphaFoldDB" id="A0A4P7UJF9"/>
<comment type="function">
    <text evidence="1 11">Catalyzes the reversible adenylation of nicotinate mononucleotide (NaMN) to nicotinic acid adenine dinucleotide (NaAD).</text>
</comment>
<dbReference type="HAMAP" id="MF_00244">
    <property type="entry name" value="NaMN_adenylyltr"/>
    <property type="match status" value="1"/>
</dbReference>
<evidence type="ECO:0000256" key="8">
    <source>
        <dbReference type="ARBA" id="ARBA00022840"/>
    </source>
</evidence>
<keyword evidence="9 11" id="KW-0520">NAD</keyword>
<comment type="similarity">
    <text evidence="3 11">Belongs to the NadD family.</text>
</comment>
<evidence type="ECO:0000256" key="3">
    <source>
        <dbReference type="ARBA" id="ARBA00009014"/>
    </source>
</evidence>
<sequence>MTETASHPPGRAILGGSFNPPHVGHMRLAIEVREALGGLVQGVDMVPCAVPPHKAQQGMLPFELRARMVEACAANLPWLRCNRVEALRQGPSFTWDTLCAYREAEPGTDFYFILGSPDFATLSTWHRGVELPRLCNFVVVPRRGHTAENFIAAAKTLWPQAHPRPSVLPSCACVALPGGGLAHFLSLPWLAVSASRVRQLWLAGRNVDFLVPDAALRILRENSQTVRQHWLKESLAC</sequence>
<dbReference type="Proteomes" id="UP000297065">
    <property type="component" value="Chromosome"/>
</dbReference>
<organism evidence="13 14">
    <name type="scientific">Desulfovibrio desulfuricans</name>
    <dbReference type="NCBI Taxonomy" id="876"/>
    <lineage>
        <taxon>Bacteria</taxon>
        <taxon>Pseudomonadati</taxon>
        <taxon>Thermodesulfobacteriota</taxon>
        <taxon>Desulfovibrionia</taxon>
        <taxon>Desulfovibrionales</taxon>
        <taxon>Desulfovibrionaceae</taxon>
        <taxon>Desulfovibrio</taxon>
    </lineage>
</organism>
<dbReference type="GO" id="GO:0004515">
    <property type="term" value="F:nicotinate-nucleotide adenylyltransferase activity"/>
    <property type="evidence" value="ECO:0007669"/>
    <property type="project" value="UniProtKB-UniRule"/>
</dbReference>
<dbReference type="UniPathway" id="UPA00253">
    <property type="reaction ID" value="UER00332"/>
</dbReference>
<dbReference type="SUPFAM" id="SSF52374">
    <property type="entry name" value="Nucleotidylyl transferase"/>
    <property type="match status" value="1"/>
</dbReference>
<dbReference type="PANTHER" id="PTHR39321:SF3">
    <property type="entry name" value="PHOSPHOPANTETHEINE ADENYLYLTRANSFERASE"/>
    <property type="match status" value="1"/>
</dbReference>